<comment type="similarity">
    <text evidence="3">Belongs to the Nudix hydrolase family.</text>
</comment>
<dbReference type="Gene3D" id="3.90.79.10">
    <property type="entry name" value="Nucleoside Triphosphate Pyrophosphohydrolase"/>
    <property type="match status" value="1"/>
</dbReference>
<keyword evidence="6" id="KW-1185">Reference proteome</keyword>
<dbReference type="CDD" id="cd02883">
    <property type="entry name" value="NUDIX_Hydrolase"/>
    <property type="match status" value="1"/>
</dbReference>
<accession>A0ABW9XSL8</accession>
<evidence type="ECO:0000313" key="6">
    <source>
        <dbReference type="Proteomes" id="UP000665561"/>
    </source>
</evidence>
<dbReference type="SUPFAM" id="SSF55811">
    <property type="entry name" value="Nudix"/>
    <property type="match status" value="1"/>
</dbReference>
<dbReference type="PROSITE" id="PS51462">
    <property type="entry name" value="NUDIX"/>
    <property type="match status" value="1"/>
</dbReference>
<sequence>MIAQGIIVQSNSVLMVREIVDRGDIVWNFPGGGIDQNETPEHACIREIKEETGYDVRIRTLLHEKNEKYTYIAEINGGELFLDTENEQDIVEIAWINLNDNDKFDSITSPMLNLYLETVG</sequence>
<comment type="caution">
    <text evidence="5">The sequence shown here is derived from an EMBL/GenBank/DDBJ whole genome shotgun (WGS) entry which is preliminary data.</text>
</comment>
<evidence type="ECO:0000313" key="5">
    <source>
        <dbReference type="EMBL" id="NBD25615.1"/>
    </source>
</evidence>
<evidence type="ECO:0000256" key="2">
    <source>
        <dbReference type="ARBA" id="ARBA00022801"/>
    </source>
</evidence>
<evidence type="ECO:0000256" key="3">
    <source>
        <dbReference type="RuleBase" id="RU003476"/>
    </source>
</evidence>
<dbReference type="PANTHER" id="PTHR43046">
    <property type="entry name" value="GDP-MANNOSE MANNOSYL HYDROLASE"/>
    <property type="match status" value="1"/>
</dbReference>
<dbReference type="EMBL" id="JAAAMV010000013">
    <property type="protein sequence ID" value="NBD25615.1"/>
    <property type="molecule type" value="Genomic_DNA"/>
</dbReference>
<organism evidence="5 6">
    <name type="scientific">Paenibacillus glycinis</name>
    <dbReference type="NCBI Taxonomy" id="2697035"/>
    <lineage>
        <taxon>Bacteria</taxon>
        <taxon>Bacillati</taxon>
        <taxon>Bacillota</taxon>
        <taxon>Bacilli</taxon>
        <taxon>Bacillales</taxon>
        <taxon>Paenibacillaceae</taxon>
        <taxon>Paenibacillus</taxon>
    </lineage>
</organism>
<proteinExistence type="inferred from homology"/>
<name>A0ABW9XSL8_9BACL</name>
<dbReference type="PRINTS" id="PR00502">
    <property type="entry name" value="NUDIXFAMILY"/>
</dbReference>
<dbReference type="PROSITE" id="PS00893">
    <property type="entry name" value="NUDIX_BOX"/>
    <property type="match status" value="1"/>
</dbReference>
<gene>
    <name evidence="5" type="ORF">GT019_17220</name>
</gene>
<reference evidence="5 6" key="1">
    <citation type="submission" date="2020-01" db="EMBL/GenBank/DDBJ databases">
        <title>Paenibacillus soybeanensis sp. nov. isolated from the nodules of soybean (Glycine max(L.) Merr).</title>
        <authorList>
            <person name="Wang H."/>
        </authorList>
    </citation>
    <scope>NUCLEOTIDE SEQUENCE [LARGE SCALE GENOMIC DNA]</scope>
    <source>
        <strain evidence="5 6">T1</strain>
    </source>
</reference>
<comment type="cofactor">
    <cofactor evidence="1">
        <name>Mg(2+)</name>
        <dbReference type="ChEBI" id="CHEBI:18420"/>
    </cofactor>
</comment>
<protein>
    <submittedName>
        <fullName evidence="5">NUDIX domain-containing protein</fullName>
    </submittedName>
</protein>
<dbReference type="RefSeq" id="WP_161744426.1">
    <property type="nucleotide sequence ID" value="NZ_JAAAMV010000013.1"/>
</dbReference>
<dbReference type="InterPro" id="IPR020476">
    <property type="entry name" value="Nudix_hydrolase"/>
</dbReference>
<evidence type="ECO:0000259" key="4">
    <source>
        <dbReference type="PROSITE" id="PS51462"/>
    </source>
</evidence>
<dbReference type="Pfam" id="PF00293">
    <property type="entry name" value="NUDIX"/>
    <property type="match status" value="1"/>
</dbReference>
<dbReference type="InterPro" id="IPR015797">
    <property type="entry name" value="NUDIX_hydrolase-like_dom_sf"/>
</dbReference>
<evidence type="ECO:0000256" key="1">
    <source>
        <dbReference type="ARBA" id="ARBA00001946"/>
    </source>
</evidence>
<feature type="domain" description="Nudix hydrolase" evidence="4">
    <location>
        <begin position="1"/>
        <end position="118"/>
    </location>
</feature>
<keyword evidence="2 3" id="KW-0378">Hydrolase</keyword>
<dbReference type="InterPro" id="IPR020084">
    <property type="entry name" value="NUDIX_hydrolase_CS"/>
</dbReference>
<dbReference type="Proteomes" id="UP000665561">
    <property type="component" value="Unassembled WGS sequence"/>
</dbReference>
<dbReference type="InterPro" id="IPR000086">
    <property type="entry name" value="NUDIX_hydrolase_dom"/>
</dbReference>
<dbReference type="PANTHER" id="PTHR43046:SF14">
    <property type="entry name" value="MUTT_NUDIX FAMILY PROTEIN"/>
    <property type="match status" value="1"/>
</dbReference>